<name>A0A511YV70_9CELL</name>
<sequence length="146" mass="15786">MPDAPPPVRGVDVHDLDREVHLVGEDVRPEQTPQQEPHETVLAPRHEDHGARGGQERAEVPRHGGTVPAADLRGRPGLAPRTQAQVDDAVPVVRSDSTDLDRRTHAGGPPPTGTGRAWGCQRGRPVCLNHNRLRRPAVPAAARERG</sequence>
<dbReference type="Proteomes" id="UP000321484">
    <property type="component" value="Unassembled WGS sequence"/>
</dbReference>
<proteinExistence type="predicted"/>
<feature type="compositionally biased region" description="Basic and acidic residues" evidence="1">
    <location>
        <begin position="36"/>
        <end position="62"/>
    </location>
</feature>
<dbReference type="AlphaFoldDB" id="A0A511YV70"/>
<keyword evidence="3" id="KW-1185">Reference proteome</keyword>
<protein>
    <submittedName>
        <fullName evidence="2">Uncharacterized protein</fullName>
    </submittedName>
</protein>
<organism evidence="2 3">
    <name type="scientific">Actinotalea fermentans</name>
    <dbReference type="NCBI Taxonomy" id="43671"/>
    <lineage>
        <taxon>Bacteria</taxon>
        <taxon>Bacillati</taxon>
        <taxon>Actinomycetota</taxon>
        <taxon>Actinomycetes</taxon>
        <taxon>Micrococcales</taxon>
        <taxon>Cellulomonadaceae</taxon>
        <taxon>Actinotalea</taxon>
    </lineage>
</organism>
<accession>A0A511YV70</accession>
<evidence type="ECO:0000256" key="1">
    <source>
        <dbReference type="SAM" id="MobiDB-lite"/>
    </source>
</evidence>
<evidence type="ECO:0000313" key="2">
    <source>
        <dbReference type="EMBL" id="GEN79056.1"/>
    </source>
</evidence>
<gene>
    <name evidence="2" type="ORF">AFE02nite_07900</name>
</gene>
<comment type="caution">
    <text evidence="2">The sequence shown here is derived from an EMBL/GenBank/DDBJ whole genome shotgun (WGS) entry which is preliminary data.</text>
</comment>
<evidence type="ECO:0000313" key="3">
    <source>
        <dbReference type="Proteomes" id="UP000321484"/>
    </source>
</evidence>
<reference evidence="2 3" key="1">
    <citation type="submission" date="2019-07" db="EMBL/GenBank/DDBJ databases">
        <title>Whole genome shotgun sequence of Actinotalea fermentans NBRC 105374.</title>
        <authorList>
            <person name="Hosoyama A."/>
            <person name="Uohara A."/>
            <person name="Ohji S."/>
            <person name="Ichikawa N."/>
        </authorList>
    </citation>
    <scope>NUCLEOTIDE SEQUENCE [LARGE SCALE GENOMIC DNA]</scope>
    <source>
        <strain evidence="2 3">NBRC 105374</strain>
    </source>
</reference>
<dbReference type="EMBL" id="BJYK01000001">
    <property type="protein sequence ID" value="GEN79056.1"/>
    <property type="molecule type" value="Genomic_DNA"/>
</dbReference>
<feature type="region of interest" description="Disordered" evidence="1">
    <location>
        <begin position="1"/>
        <end position="119"/>
    </location>
</feature>
<feature type="compositionally biased region" description="Basic and acidic residues" evidence="1">
    <location>
        <begin position="11"/>
        <end position="29"/>
    </location>
</feature>